<feature type="non-terminal residue" evidence="7">
    <location>
        <position position="1"/>
    </location>
</feature>
<dbReference type="EMBL" id="KV926461">
    <property type="protein sequence ID" value="PIO37448.1"/>
    <property type="molecule type" value="Genomic_DNA"/>
</dbReference>
<dbReference type="Pfam" id="PF00225">
    <property type="entry name" value="Kinesin"/>
    <property type="match status" value="1"/>
</dbReference>
<dbReference type="GO" id="GO:0003777">
    <property type="term" value="F:microtubule motor activity"/>
    <property type="evidence" value="ECO:0007669"/>
    <property type="project" value="InterPro"/>
</dbReference>
<dbReference type="InterPro" id="IPR001752">
    <property type="entry name" value="Kinesin_motor_dom"/>
</dbReference>
<dbReference type="GO" id="GO:0005524">
    <property type="term" value="F:ATP binding"/>
    <property type="evidence" value="ECO:0007669"/>
    <property type="project" value="UniProtKB-KW"/>
</dbReference>
<feature type="domain" description="Kinesin motor" evidence="6">
    <location>
        <begin position="1"/>
        <end position="98"/>
    </location>
</feature>
<dbReference type="GO" id="GO:0005856">
    <property type="term" value="C:cytoskeleton"/>
    <property type="evidence" value="ECO:0007669"/>
    <property type="project" value="UniProtKB-SubCell"/>
</dbReference>
<organism evidence="7 8">
    <name type="scientific">Aquarana catesbeiana</name>
    <name type="common">American bullfrog</name>
    <name type="synonym">Rana catesbeiana</name>
    <dbReference type="NCBI Taxonomy" id="8400"/>
    <lineage>
        <taxon>Eukaryota</taxon>
        <taxon>Metazoa</taxon>
        <taxon>Chordata</taxon>
        <taxon>Craniata</taxon>
        <taxon>Vertebrata</taxon>
        <taxon>Euteleostomi</taxon>
        <taxon>Amphibia</taxon>
        <taxon>Batrachia</taxon>
        <taxon>Anura</taxon>
        <taxon>Neobatrachia</taxon>
        <taxon>Ranoidea</taxon>
        <taxon>Ranidae</taxon>
        <taxon>Aquarana</taxon>
    </lineage>
</organism>
<name>A0A2G9SB79_AQUCT</name>
<evidence type="ECO:0000256" key="5">
    <source>
        <dbReference type="PROSITE-ProRule" id="PRU00283"/>
    </source>
</evidence>
<keyword evidence="2" id="KW-0547">Nucleotide-binding</keyword>
<dbReference type="Proteomes" id="UP000228934">
    <property type="component" value="Unassembled WGS sequence"/>
</dbReference>
<dbReference type="AlphaFoldDB" id="A0A2G9SB79"/>
<comment type="similarity">
    <text evidence="5">Belongs to the TRAFAC class myosin-kinesin ATPase superfamily. Kinesin family.</text>
</comment>
<comment type="caution">
    <text evidence="5">Lacks conserved residue(s) required for the propagation of feature annotation.</text>
</comment>
<accession>A0A2G9SB79</accession>
<evidence type="ECO:0000259" key="6">
    <source>
        <dbReference type="PROSITE" id="PS50067"/>
    </source>
</evidence>
<dbReference type="PANTHER" id="PTHR21608:SF6">
    <property type="entry name" value="KINESIN-LIKE PROTEIN KIF26A"/>
    <property type="match status" value="1"/>
</dbReference>
<dbReference type="InterPro" id="IPR027417">
    <property type="entry name" value="P-loop_NTPase"/>
</dbReference>
<dbReference type="InterPro" id="IPR027640">
    <property type="entry name" value="Kinesin-like_fam"/>
</dbReference>
<dbReference type="InterPro" id="IPR036961">
    <property type="entry name" value="Kinesin_motor_dom_sf"/>
</dbReference>
<evidence type="ECO:0000256" key="3">
    <source>
        <dbReference type="ARBA" id="ARBA00022840"/>
    </source>
</evidence>
<protein>
    <recommendedName>
        <fullName evidence="6">Kinesin motor domain-containing protein</fullName>
    </recommendedName>
</protein>
<evidence type="ECO:0000256" key="1">
    <source>
        <dbReference type="ARBA" id="ARBA00004245"/>
    </source>
</evidence>
<dbReference type="SUPFAM" id="SSF52540">
    <property type="entry name" value="P-loop containing nucleoside triphosphate hydrolases"/>
    <property type="match status" value="1"/>
</dbReference>
<dbReference type="GO" id="GO:0007018">
    <property type="term" value="P:microtubule-based movement"/>
    <property type="evidence" value="ECO:0007669"/>
    <property type="project" value="InterPro"/>
</dbReference>
<keyword evidence="4" id="KW-0963">Cytoplasm</keyword>
<dbReference type="OrthoDB" id="8862460at2759"/>
<evidence type="ECO:0000256" key="2">
    <source>
        <dbReference type="ARBA" id="ARBA00022741"/>
    </source>
</evidence>
<dbReference type="PROSITE" id="PS50067">
    <property type="entry name" value="KINESIN_MOTOR_2"/>
    <property type="match status" value="1"/>
</dbReference>
<keyword evidence="4" id="KW-0206">Cytoskeleton</keyword>
<evidence type="ECO:0000313" key="7">
    <source>
        <dbReference type="EMBL" id="PIO37448.1"/>
    </source>
</evidence>
<proteinExistence type="inferred from homology"/>
<dbReference type="Gene3D" id="3.40.850.10">
    <property type="entry name" value="Kinesin motor domain"/>
    <property type="match status" value="1"/>
</dbReference>
<dbReference type="PANTHER" id="PTHR21608">
    <property type="entry name" value="KINESIN-LIKE PROTEIN CG14535"/>
    <property type="match status" value="1"/>
</dbReference>
<evidence type="ECO:0000256" key="4">
    <source>
        <dbReference type="ARBA" id="ARBA00023212"/>
    </source>
</evidence>
<reference evidence="8" key="1">
    <citation type="journal article" date="2017" name="Nat. Commun.">
        <title>The North American bullfrog draft genome provides insight into hormonal regulation of long noncoding RNA.</title>
        <authorList>
            <person name="Hammond S.A."/>
            <person name="Warren R.L."/>
            <person name="Vandervalk B.P."/>
            <person name="Kucuk E."/>
            <person name="Khan H."/>
            <person name="Gibb E.A."/>
            <person name="Pandoh P."/>
            <person name="Kirk H."/>
            <person name="Zhao Y."/>
            <person name="Jones M."/>
            <person name="Mungall A.J."/>
            <person name="Coope R."/>
            <person name="Pleasance S."/>
            <person name="Moore R.A."/>
            <person name="Holt R.A."/>
            <person name="Round J.M."/>
            <person name="Ohora S."/>
            <person name="Walle B.V."/>
            <person name="Veldhoen N."/>
            <person name="Helbing C.C."/>
            <person name="Birol I."/>
        </authorList>
    </citation>
    <scope>NUCLEOTIDE SEQUENCE [LARGE SCALE GENOMIC DNA]</scope>
</reference>
<comment type="subcellular location">
    <subcellularLocation>
        <location evidence="1">Cytoplasm</location>
        <location evidence="1">Cytoskeleton</location>
    </subcellularLocation>
</comment>
<dbReference type="GO" id="GO:0008017">
    <property type="term" value="F:microtubule binding"/>
    <property type="evidence" value="ECO:0007669"/>
    <property type="project" value="InterPro"/>
</dbReference>
<keyword evidence="8" id="KW-1185">Reference proteome</keyword>
<sequence length="185" mass="20517">VKVMVRICPSQGIHDTSESMSFLKVDPRKKQITLYDPPTCGPTMTGHRRAVVAVPKMFAFDSVFPQDASQAEVCSGTVAEVIQSVVNGADGCIFCFGHVKLGYNTLFTTPRAQNCQFCCSISDHRMSCNVHEDVKDLPTCMEIAEAEKRSLYKESVKHSDMGRQLLNYRKLSELPGELNSTLVVH</sequence>
<keyword evidence="3" id="KW-0067">ATP-binding</keyword>
<evidence type="ECO:0000313" key="8">
    <source>
        <dbReference type="Proteomes" id="UP000228934"/>
    </source>
</evidence>
<gene>
    <name evidence="7" type="ORF">AB205_0150390</name>
</gene>